<proteinExistence type="predicted"/>
<reference evidence="3" key="1">
    <citation type="journal article" date="2006" name="Genome Biol.">
        <title>Comparison of dot chromosome sequences from D. melanogaster and D. virilis reveals an enrichment of DNA transposon sequences in heterochromatic domains.</title>
        <authorList>
            <person name="Slawson E.E."/>
            <person name="Shaffer C.D."/>
            <person name="Malone C.D."/>
            <person name="Leung W."/>
            <person name="Kellmann E."/>
            <person name="Shevchek R.B."/>
            <person name="Craig C.A."/>
            <person name="Bloom S.M."/>
            <person name="Bogenpohl J.II."/>
            <person name="Dee J."/>
            <person name="Morimoto E.T."/>
            <person name="Myoung J."/>
            <person name="Nett A.S."/>
            <person name="Ozsolak F."/>
            <person name="Tittiger M.E."/>
            <person name="Zeug A."/>
            <person name="Pardue M.L."/>
            <person name="Buhler J."/>
            <person name="Mardis E.R."/>
            <person name="Elgin S.C."/>
        </authorList>
    </citation>
    <scope>NUCLEOTIDE SEQUENCE</scope>
    <source>
        <strain evidence="3">Tucson 15010-1001.10</strain>
    </source>
</reference>
<evidence type="ECO:0000256" key="1">
    <source>
        <dbReference type="ARBA" id="ARBA00023239"/>
    </source>
</evidence>
<dbReference type="PANTHER" id="PTHR13070:SF0">
    <property type="entry name" value="TRNA-SPLICING ENDONUCLEASE SUBUNIT SEN34"/>
    <property type="match status" value="1"/>
</dbReference>
<accession>Q20C83</accession>
<dbReference type="GO" id="GO:0000379">
    <property type="term" value="P:tRNA-type intron splice site recognition and cleavage"/>
    <property type="evidence" value="ECO:0007669"/>
    <property type="project" value="TreeGrafter"/>
</dbReference>
<evidence type="ECO:0000313" key="3">
    <source>
        <dbReference type="EMBL" id="ABD64802.1"/>
    </source>
</evidence>
<dbReference type="Pfam" id="PF26577">
    <property type="entry name" value="TSEN34_N"/>
    <property type="match status" value="1"/>
</dbReference>
<evidence type="ECO:0000259" key="2">
    <source>
        <dbReference type="Pfam" id="PF26577"/>
    </source>
</evidence>
<dbReference type="GO" id="GO:0000213">
    <property type="term" value="F:tRNA-intron lyase activity"/>
    <property type="evidence" value="ECO:0007669"/>
    <property type="project" value="TreeGrafter"/>
</dbReference>
<dbReference type="InterPro" id="IPR059049">
    <property type="entry name" value="TSEN34_N"/>
</dbReference>
<name>Q20C83_DROVI</name>
<dbReference type="AlphaFoldDB" id="Q20C83"/>
<dbReference type="EMBL" id="DQ378286">
    <property type="protein sequence ID" value="ABD64802.1"/>
    <property type="molecule type" value="Genomic_DNA"/>
</dbReference>
<organism evidence="3">
    <name type="scientific">Drosophila virilis</name>
    <name type="common">Fruit fly</name>
    <dbReference type="NCBI Taxonomy" id="7244"/>
    <lineage>
        <taxon>Eukaryota</taxon>
        <taxon>Metazoa</taxon>
        <taxon>Ecdysozoa</taxon>
        <taxon>Arthropoda</taxon>
        <taxon>Hexapoda</taxon>
        <taxon>Insecta</taxon>
        <taxon>Pterygota</taxon>
        <taxon>Neoptera</taxon>
        <taxon>Endopterygota</taxon>
        <taxon>Diptera</taxon>
        <taxon>Brachycera</taxon>
        <taxon>Muscomorpha</taxon>
        <taxon>Ephydroidea</taxon>
        <taxon>Drosophilidae</taxon>
        <taxon>Drosophila</taxon>
    </lineage>
</organism>
<dbReference type="OrthoDB" id="48041at2759"/>
<feature type="domain" description="TSEN34 N-terminal" evidence="2">
    <location>
        <begin position="2"/>
        <end position="48"/>
    </location>
</feature>
<sequence length="121" mass="13782">MELRTKYHIMGALVGTASTKGWSSTLPLELTKYETQLLVDEGLAILVSKAEALTKPPTQDMLQAYQRDFESRLMAQRDALKTEKLRETRRHVDKIIIGKRNKLIKQGKPDEGECDNLMVHT</sequence>
<gene>
    <name evidence="3" type="primary">Dvir\CG33260</name>
    <name evidence="3" type="ORF">EDV_Mg0009</name>
</gene>
<protein>
    <submittedName>
        <fullName evidence="3">Dvir_CG33260</fullName>
    </submittedName>
</protein>
<dbReference type="PANTHER" id="PTHR13070">
    <property type="entry name" value="TRNA-SPLICING ENDONUCLEASE SUBUNIT SEN34-RELATED"/>
    <property type="match status" value="1"/>
</dbReference>
<keyword evidence="1" id="KW-0456">Lyase</keyword>